<gene>
    <name evidence="4" type="ORF">BU16DRAFT_547370</name>
</gene>
<dbReference type="CDD" id="cd00067">
    <property type="entry name" value="GAL4"/>
    <property type="match status" value="1"/>
</dbReference>
<evidence type="ECO:0000259" key="3">
    <source>
        <dbReference type="PROSITE" id="PS50048"/>
    </source>
</evidence>
<protein>
    <recommendedName>
        <fullName evidence="3">Zn(2)-C6 fungal-type domain-containing protein</fullName>
    </recommendedName>
</protein>
<dbReference type="OrthoDB" id="4161589at2759"/>
<dbReference type="PANTHER" id="PTHR37012:SF2">
    <property type="entry name" value="BZIP DOMAIN-CONTAINING PROTEIN-RELATED"/>
    <property type="match status" value="1"/>
</dbReference>
<feature type="compositionally biased region" description="Low complexity" evidence="2">
    <location>
        <begin position="286"/>
        <end position="297"/>
    </location>
</feature>
<dbReference type="Pfam" id="PF00172">
    <property type="entry name" value="Zn_clus"/>
    <property type="match status" value="1"/>
</dbReference>
<dbReference type="EMBL" id="MU004183">
    <property type="protein sequence ID" value="KAF2500574.1"/>
    <property type="molecule type" value="Genomic_DNA"/>
</dbReference>
<name>A0A6A6R848_9PEZI</name>
<organism evidence="4 5">
    <name type="scientific">Lophium mytilinum</name>
    <dbReference type="NCBI Taxonomy" id="390894"/>
    <lineage>
        <taxon>Eukaryota</taxon>
        <taxon>Fungi</taxon>
        <taxon>Dikarya</taxon>
        <taxon>Ascomycota</taxon>
        <taxon>Pezizomycotina</taxon>
        <taxon>Dothideomycetes</taxon>
        <taxon>Pleosporomycetidae</taxon>
        <taxon>Mytilinidiales</taxon>
        <taxon>Mytilinidiaceae</taxon>
        <taxon>Lophium</taxon>
    </lineage>
</organism>
<evidence type="ECO:0000313" key="4">
    <source>
        <dbReference type="EMBL" id="KAF2500574.1"/>
    </source>
</evidence>
<feature type="region of interest" description="Disordered" evidence="2">
    <location>
        <begin position="41"/>
        <end position="83"/>
    </location>
</feature>
<dbReference type="AlphaFoldDB" id="A0A6A6R848"/>
<dbReference type="Gene3D" id="4.10.240.10">
    <property type="entry name" value="Zn(2)-C6 fungal-type DNA-binding domain"/>
    <property type="match status" value="1"/>
</dbReference>
<sequence length="517" mass="56982">MSSGSYNVPAYQPCIDATTLGDNYWPGSGIANVMPNGFMEPADHQARSMSRKTSYDHPGVQFSNNGTDSSSSSSSAGDEQPQMAHFDSPQVATLVIRPHSTTGDQASKAPLAPKQGMAGSLASSKTTQLVSPISGTYALRTPRGKITSIACESCRKRKSKCDGVRPRCNTCQAKNLPCLYDMADGKTTTQLRAHVKRLERELHDVKSLLTPLAMASNRAAALQLAQEVSRNGFARHSAKAMSKTLMDSSQNQHSDGGSSENDVQMEQSQSLAASSYDSSSRDHSQDSSQSGSQYSLHHNVEPPALPFSYVPNDPAGRFSFDCAFYRRTKRELLANEWEPHQIFGRGDVDVDSILLGFSDAYDGQTVPTWSSRTAHKMLANHPLPIQLASAYLLTKMMKWMIWPSVENMNELPEWLMPLARQDCTPYDILVDLIPWPGLRQHLYDHPTEFRPGAFIGFICINWPFPNEACHYWDMEAGCTRLTPVFQAQIADLNSWSMDPKALQVMPSLVGMVPIHSG</sequence>
<dbReference type="InterPro" id="IPR021833">
    <property type="entry name" value="DUF3425"/>
</dbReference>
<dbReference type="SUPFAM" id="SSF57701">
    <property type="entry name" value="Zn2/Cys6 DNA-binding domain"/>
    <property type="match status" value="1"/>
</dbReference>
<dbReference type="InterPro" id="IPR001138">
    <property type="entry name" value="Zn2Cys6_DnaBD"/>
</dbReference>
<evidence type="ECO:0000313" key="5">
    <source>
        <dbReference type="Proteomes" id="UP000799750"/>
    </source>
</evidence>
<keyword evidence="1" id="KW-0539">Nucleus</keyword>
<reference evidence="4" key="1">
    <citation type="journal article" date="2020" name="Stud. Mycol.">
        <title>101 Dothideomycetes genomes: a test case for predicting lifestyles and emergence of pathogens.</title>
        <authorList>
            <person name="Haridas S."/>
            <person name="Albert R."/>
            <person name="Binder M."/>
            <person name="Bloem J."/>
            <person name="Labutti K."/>
            <person name="Salamov A."/>
            <person name="Andreopoulos B."/>
            <person name="Baker S."/>
            <person name="Barry K."/>
            <person name="Bills G."/>
            <person name="Bluhm B."/>
            <person name="Cannon C."/>
            <person name="Castanera R."/>
            <person name="Culley D."/>
            <person name="Daum C."/>
            <person name="Ezra D."/>
            <person name="Gonzalez J."/>
            <person name="Henrissat B."/>
            <person name="Kuo A."/>
            <person name="Liang C."/>
            <person name="Lipzen A."/>
            <person name="Lutzoni F."/>
            <person name="Magnuson J."/>
            <person name="Mondo S."/>
            <person name="Nolan M."/>
            <person name="Ohm R."/>
            <person name="Pangilinan J."/>
            <person name="Park H.-J."/>
            <person name="Ramirez L."/>
            <person name="Alfaro M."/>
            <person name="Sun H."/>
            <person name="Tritt A."/>
            <person name="Yoshinaga Y."/>
            <person name="Zwiers L.-H."/>
            <person name="Turgeon B."/>
            <person name="Goodwin S."/>
            <person name="Spatafora J."/>
            <person name="Crous P."/>
            <person name="Grigoriev I."/>
        </authorList>
    </citation>
    <scope>NUCLEOTIDE SEQUENCE</scope>
    <source>
        <strain evidence="4">CBS 269.34</strain>
    </source>
</reference>
<proteinExistence type="predicted"/>
<feature type="region of interest" description="Disordered" evidence="2">
    <location>
        <begin position="101"/>
        <end position="125"/>
    </location>
</feature>
<evidence type="ECO:0000256" key="1">
    <source>
        <dbReference type="ARBA" id="ARBA00023242"/>
    </source>
</evidence>
<feature type="compositionally biased region" description="Polar residues" evidence="2">
    <location>
        <begin position="245"/>
        <end position="266"/>
    </location>
</feature>
<dbReference type="Proteomes" id="UP000799750">
    <property type="component" value="Unassembled WGS sequence"/>
</dbReference>
<dbReference type="PROSITE" id="PS50048">
    <property type="entry name" value="ZN2_CY6_FUNGAL_2"/>
    <property type="match status" value="1"/>
</dbReference>
<dbReference type="SMART" id="SM00066">
    <property type="entry name" value="GAL4"/>
    <property type="match status" value="1"/>
</dbReference>
<dbReference type="GO" id="GO:0000981">
    <property type="term" value="F:DNA-binding transcription factor activity, RNA polymerase II-specific"/>
    <property type="evidence" value="ECO:0007669"/>
    <property type="project" value="InterPro"/>
</dbReference>
<dbReference type="Pfam" id="PF11905">
    <property type="entry name" value="DUF3425"/>
    <property type="match status" value="1"/>
</dbReference>
<dbReference type="GO" id="GO:0008270">
    <property type="term" value="F:zinc ion binding"/>
    <property type="evidence" value="ECO:0007669"/>
    <property type="project" value="InterPro"/>
</dbReference>
<accession>A0A6A6R848</accession>
<evidence type="ECO:0000256" key="2">
    <source>
        <dbReference type="SAM" id="MobiDB-lite"/>
    </source>
</evidence>
<feature type="compositionally biased region" description="Low complexity" evidence="2">
    <location>
        <begin position="267"/>
        <end position="278"/>
    </location>
</feature>
<feature type="domain" description="Zn(2)-C6 fungal-type" evidence="3">
    <location>
        <begin position="150"/>
        <end position="180"/>
    </location>
</feature>
<dbReference type="PANTHER" id="PTHR37012">
    <property type="entry name" value="B-ZIP TRANSCRIPTION FACTOR (EUROFUNG)-RELATED"/>
    <property type="match status" value="1"/>
</dbReference>
<dbReference type="InterPro" id="IPR036864">
    <property type="entry name" value="Zn2-C6_fun-type_DNA-bd_sf"/>
</dbReference>
<keyword evidence="5" id="KW-1185">Reference proteome</keyword>
<feature type="region of interest" description="Disordered" evidence="2">
    <location>
        <begin position="235"/>
        <end position="297"/>
    </location>
</feature>
<dbReference type="PROSITE" id="PS00463">
    <property type="entry name" value="ZN2_CY6_FUNGAL_1"/>
    <property type="match status" value="1"/>
</dbReference>